<evidence type="ECO:0000256" key="1">
    <source>
        <dbReference type="ARBA" id="ARBA00022679"/>
    </source>
</evidence>
<evidence type="ECO:0000259" key="3">
    <source>
        <dbReference type="PROSITE" id="PS51186"/>
    </source>
</evidence>
<dbReference type="PROSITE" id="PS51186">
    <property type="entry name" value="GNAT"/>
    <property type="match status" value="1"/>
</dbReference>
<dbReference type="PANTHER" id="PTHR43877">
    <property type="entry name" value="AMINOALKYLPHOSPHONATE N-ACETYLTRANSFERASE-RELATED-RELATED"/>
    <property type="match status" value="1"/>
</dbReference>
<evidence type="ECO:0000256" key="2">
    <source>
        <dbReference type="ARBA" id="ARBA00023315"/>
    </source>
</evidence>
<organism evidence="4 5">
    <name type="scientific">Williamsia limnetica</name>
    <dbReference type="NCBI Taxonomy" id="882452"/>
    <lineage>
        <taxon>Bacteria</taxon>
        <taxon>Bacillati</taxon>
        <taxon>Actinomycetota</taxon>
        <taxon>Actinomycetes</taxon>
        <taxon>Mycobacteriales</taxon>
        <taxon>Nocardiaceae</taxon>
        <taxon>Williamsia</taxon>
    </lineage>
</organism>
<keyword evidence="2" id="KW-0012">Acyltransferase</keyword>
<dbReference type="SUPFAM" id="SSF55729">
    <property type="entry name" value="Acyl-CoA N-acyltransferases (Nat)"/>
    <property type="match status" value="1"/>
</dbReference>
<gene>
    <name evidence="4" type="ORF">DFR67_111251</name>
</gene>
<dbReference type="InterPro" id="IPR000182">
    <property type="entry name" value="GNAT_dom"/>
</dbReference>
<protein>
    <submittedName>
        <fullName evidence="4">Putative N-acetyltransferase YhbS</fullName>
    </submittedName>
</protein>
<comment type="caution">
    <text evidence="4">The sequence shown here is derived from an EMBL/GenBank/DDBJ whole genome shotgun (WGS) entry which is preliminary data.</text>
</comment>
<name>A0A318RLR7_WILLI</name>
<dbReference type="RefSeq" id="WP_110471157.1">
    <property type="nucleotide sequence ID" value="NZ_QJSP01000011.1"/>
</dbReference>
<dbReference type="PANTHER" id="PTHR43877:SF2">
    <property type="entry name" value="AMINOALKYLPHOSPHONATE N-ACETYLTRANSFERASE-RELATED"/>
    <property type="match status" value="1"/>
</dbReference>
<dbReference type="AlphaFoldDB" id="A0A318RLR7"/>
<dbReference type="Pfam" id="PF13508">
    <property type="entry name" value="Acetyltransf_7"/>
    <property type="match status" value="1"/>
</dbReference>
<dbReference type="InterPro" id="IPR016181">
    <property type="entry name" value="Acyl_CoA_acyltransferase"/>
</dbReference>
<evidence type="ECO:0000313" key="4">
    <source>
        <dbReference type="EMBL" id="PYE15174.1"/>
    </source>
</evidence>
<dbReference type="InterPro" id="IPR050832">
    <property type="entry name" value="Bact_Acetyltransf"/>
</dbReference>
<keyword evidence="5" id="KW-1185">Reference proteome</keyword>
<dbReference type="OrthoDB" id="572496at2"/>
<dbReference type="Gene3D" id="3.40.630.30">
    <property type="match status" value="1"/>
</dbReference>
<evidence type="ECO:0000313" key="5">
    <source>
        <dbReference type="Proteomes" id="UP000247591"/>
    </source>
</evidence>
<feature type="domain" description="N-acetyltransferase" evidence="3">
    <location>
        <begin position="2"/>
        <end position="148"/>
    </location>
</feature>
<dbReference type="CDD" id="cd04301">
    <property type="entry name" value="NAT_SF"/>
    <property type="match status" value="1"/>
</dbReference>
<dbReference type="Proteomes" id="UP000247591">
    <property type="component" value="Unassembled WGS sequence"/>
</dbReference>
<dbReference type="EMBL" id="QJSP01000011">
    <property type="protein sequence ID" value="PYE15174.1"/>
    <property type="molecule type" value="Genomic_DNA"/>
</dbReference>
<accession>A0A318RLR7</accession>
<proteinExistence type="predicted"/>
<reference evidence="4 5" key="1">
    <citation type="submission" date="2018-06" db="EMBL/GenBank/DDBJ databases">
        <title>Genomic Encyclopedia of Type Strains, Phase IV (KMG-IV): sequencing the most valuable type-strain genomes for metagenomic binning, comparative biology and taxonomic classification.</title>
        <authorList>
            <person name="Goeker M."/>
        </authorList>
    </citation>
    <scope>NUCLEOTIDE SEQUENCE [LARGE SCALE GENOMIC DNA]</scope>
    <source>
        <strain evidence="4 5">DSM 45521</strain>
    </source>
</reference>
<sequence>MVSIRSAHADDALAVSSLINEAFSPYIDRIGTEPDPMRTDYPTLIGTGAVWVAEDDDQLVGTVVLTPEADHLLLDNLAVPAVARGLGIGVLLLDFAAEHARALGLPELRLYTNAAMTENLNFYPRRGFVETHRSTVDGFDRVFFSKQL</sequence>
<dbReference type="GO" id="GO:0016747">
    <property type="term" value="F:acyltransferase activity, transferring groups other than amino-acyl groups"/>
    <property type="evidence" value="ECO:0007669"/>
    <property type="project" value="InterPro"/>
</dbReference>
<keyword evidence="1 4" id="KW-0808">Transferase</keyword>